<dbReference type="GO" id="GO:0031491">
    <property type="term" value="F:nucleosome binding"/>
    <property type="evidence" value="ECO:0007669"/>
    <property type="project" value="TreeGrafter"/>
</dbReference>
<evidence type="ECO:0000313" key="5">
    <source>
        <dbReference type="Proteomes" id="UP001194468"/>
    </source>
</evidence>
<comment type="caution">
    <text evidence="3">The sequence shown here is derived from an EMBL/GenBank/DDBJ whole genome shotgun (WGS) entry which is preliminary data.</text>
</comment>
<dbReference type="GO" id="GO:0006281">
    <property type="term" value="P:DNA repair"/>
    <property type="evidence" value="ECO:0007669"/>
    <property type="project" value="UniProtKB-UniRule"/>
</dbReference>
<comment type="function">
    <text evidence="1">Component of the FACT complex, a general chromatin factor that acts to reorganize nucleosomes. The FACT complex is involved in multiple processes that require DNA as a template such as mRNA elongation, DNA replication and DNA repair. During transcription elongation the FACT complex acts as a histone chaperone that both destabilizes and restores nucleosomal structure. It facilitates the passage of RNA polymerase II and transcription by promoting the dissociation of one histone H2A-H2B dimer from the nucleosome, then subsequently promotes the reestablishment of the nucleosome following the passage of RNA polymerase II.</text>
</comment>
<evidence type="ECO:0000256" key="1">
    <source>
        <dbReference type="RuleBase" id="RU367052"/>
    </source>
</evidence>
<dbReference type="PANTHER" id="PTHR13980">
    <property type="entry name" value="CDC68 RELATED"/>
    <property type="match status" value="1"/>
</dbReference>
<gene>
    <name evidence="4" type="ORF">L210DRAFT_3648513</name>
    <name evidence="3" type="ORF">L210DRAFT_3651654</name>
</gene>
<keyword evidence="1" id="KW-0234">DNA repair</keyword>
<reference evidence="3" key="2">
    <citation type="journal article" date="2020" name="Nat. Commun.">
        <title>Large-scale genome sequencing of mycorrhizal fungi provides insights into the early evolution of symbiotic traits.</title>
        <authorList>
            <person name="Miyauchi S."/>
            <person name="Kiss E."/>
            <person name="Kuo A."/>
            <person name="Drula E."/>
            <person name="Kohler A."/>
            <person name="Sanchez-Garcia M."/>
            <person name="Morin E."/>
            <person name="Andreopoulos B."/>
            <person name="Barry K.W."/>
            <person name="Bonito G."/>
            <person name="Buee M."/>
            <person name="Carver A."/>
            <person name="Chen C."/>
            <person name="Cichocki N."/>
            <person name="Clum A."/>
            <person name="Culley D."/>
            <person name="Crous P.W."/>
            <person name="Fauchery L."/>
            <person name="Girlanda M."/>
            <person name="Hayes R.D."/>
            <person name="Keri Z."/>
            <person name="LaButti K."/>
            <person name="Lipzen A."/>
            <person name="Lombard V."/>
            <person name="Magnuson J."/>
            <person name="Maillard F."/>
            <person name="Murat C."/>
            <person name="Nolan M."/>
            <person name="Ohm R.A."/>
            <person name="Pangilinan J."/>
            <person name="Pereira M.F."/>
            <person name="Perotto S."/>
            <person name="Peter M."/>
            <person name="Pfister S."/>
            <person name="Riley R."/>
            <person name="Sitrit Y."/>
            <person name="Stielow J.B."/>
            <person name="Szollosi G."/>
            <person name="Zifcakova L."/>
            <person name="Stursova M."/>
            <person name="Spatafora J.W."/>
            <person name="Tedersoo L."/>
            <person name="Vaario L.M."/>
            <person name="Yamada A."/>
            <person name="Yan M."/>
            <person name="Wang P."/>
            <person name="Xu J."/>
            <person name="Bruns T."/>
            <person name="Baldrian P."/>
            <person name="Vilgalys R."/>
            <person name="Dunand C."/>
            <person name="Henrissat B."/>
            <person name="Grigoriev I.V."/>
            <person name="Hibbett D."/>
            <person name="Nagy L.G."/>
            <person name="Martin F.M."/>
        </authorList>
    </citation>
    <scope>NUCLEOTIDE SEQUENCE</scope>
    <source>
        <strain evidence="3">BED1</strain>
    </source>
</reference>
<comment type="similarity">
    <text evidence="1">Belongs to the peptidase M24 family. SPT16 subfamily.</text>
</comment>
<keyword evidence="1" id="KW-0227">DNA damage</keyword>
<keyword evidence="1" id="KW-0235">DNA replication</keyword>
<dbReference type="Pfam" id="PF24824">
    <property type="entry name" value="PH_SPT16"/>
    <property type="match status" value="1"/>
</dbReference>
<comment type="subunit">
    <text evidence="1">Component of the FACT complex.</text>
</comment>
<dbReference type="GO" id="GO:0035101">
    <property type="term" value="C:FACT complex"/>
    <property type="evidence" value="ECO:0007669"/>
    <property type="project" value="UniProtKB-UniRule"/>
</dbReference>
<dbReference type="PANTHER" id="PTHR13980:SF15">
    <property type="entry name" value="FACT COMPLEX SUBUNIT SPT16"/>
    <property type="match status" value="1"/>
</dbReference>
<keyword evidence="1" id="KW-0804">Transcription</keyword>
<dbReference type="EMBL" id="WHUW01000059">
    <property type="protein sequence ID" value="KAF8430626.1"/>
    <property type="molecule type" value="Genomic_DNA"/>
</dbReference>
<evidence type="ECO:0000313" key="4">
    <source>
        <dbReference type="EMBL" id="KAF8435310.1"/>
    </source>
</evidence>
<organism evidence="3 5">
    <name type="scientific">Boletus edulis BED1</name>
    <dbReference type="NCBI Taxonomy" id="1328754"/>
    <lineage>
        <taxon>Eukaryota</taxon>
        <taxon>Fungi</taxon>
        <taxon>Dikarya</taxon>
        <taxon>Basidiomycota</taxon>
        <taxon>Agaricomycotina</taxon>
        <taxon>Agaricomycetes</taxon>
        <taxon>Agaricomycetidae</taxon>
        <taxon>Boletales</taxon>
        <taxon>Boletineae</taxon>
        <taxon>Boletaceae</taxon>
        <taxon>Boletoideae</taxon>
        <taxon>Boletus</taxon>
    </lineage>
</organism>
<dbReference type="EMBL" id="WHUW01000025">
    <property type="protein sequence ID" value="KAF8435310.1"/>
    <property type="molecule type" value="Genomic_DNA"/>
</dbReference>
<feature type="domain" description="FACT complex subunit SPT16 PH-like" evidence="2">
    <location>
        <begin position="3"/>
        <end position="98"/>
    </location>
</feature>
<evidence type="ECO:0000313" key="3">
    <source>
        <dbReference type="EMBL" id="KAF8430626.1"/>
    </source>
</evidence>
<dbReference type="InterPro" id="IPR056595">
    <property type="entry name" value="Fact-SPT16_PH"/>
</dbReference>
<dbReference type="AlphaFoldDB" id="A0AAD4BHE7"/>
<keyword evidence="1" id="KW-0805">Transcription regulation</keyword>
<proteinExistence type="inferred from homology"/>
<evidence type="ECO:0000259" key="2">
    <source>
        <dbReference type="Pfam" id="PF24824"/>
    </source>
</evidence>
<keyword evidence="1" id="KW-0539">Nucleus</keyword>
<dbReference type="GO" id="GO:0006368">
    <property type="term" value="P:transcription elongation by RNA polymerase II"/>
    <property type="evidence" value="ECO:0007669"/>
    <property type="project" value="TreeGrafter"/>
</dbReference>
<comment type="subcellular location">
    <subcellularLocation>
        <location evidence="1">Nucleus</location>
    </subcellularLocation>
    <subcellularLocation>
        <location evidence="1">Chromosome</location>
    </subcellularLocation>
</comment>
<dbReference type="GO" id="GO:0006260">
    <property type="term" value="P:DNA replication"/>
    <property type="evidence" value="ECO:0007669"/>
    <property type="project" value="UniProtKB-KW"/>
</dbReference>
<reference evidence="3" key="1">
    <citation type="submission" date="2019-10" db="EMBL/GenBank/DDBJ databases">
        <authorList>
            <consortium name="DOE Joint Genome Institute"/>
            <person name="Kuo A."/>
            <person name="Miyauchi S."/>
            <person name="Kiss E."/>
            <person name="Drula E."/>
            <person name="Kohler A."/>
            <person name="Sanchez-Garcia M."/>
            <person name="Andreopoulos B."/>
            <person name="Barry K.W."/>
            <person name="Bonito G."/>
            <person name="Buee M."/>
            <person name="Carver A."/>
            <person name="Chen C."/>
            <person name="Cichocki N."/>
            <person name="Clum A."/>
            <person name="Culley D."/>
            <person name="Crous P.W."/>
            <person name="Fauchery L."/>
            <person name="Girlanda M."/>
            <person name="Hayes R."/>
            <person name="Keri Z."/>
            <person name="LaButti K."/>
            <person name="Lipzen A."/>
            <person name="Lombard V."/>
            <person name="Magnuson J."/>
            <person name="Maillard F."/>
            <person name="Morin E."/>
            <person name="Murat C."/>
            <person name="Nolan M."/>
            <person name="Ohm R."/>
            <person name="Pangilinan J."/>
            <person name="Pereira M."/>
            <person name="Perotto S."/>
            <person name="Peter M."/>
            <person name="Riley R."/>
            <person name="Sitrit Y."/>
            <person name="Stielow B."/>
            <person name="Szollosi G."/>
            <person name="Zifcakova L."/>
            <person name="Stursova M."/>
            <person name="Spatafora J.W."/>
            <person name="Tedersoo L."/>
            <person name="Vaario L.-M."/>
            <person name="Yamada A."/>
            <person name="Yan M."/>
            <person name="Wang P."/>
            <person name="Xu J."/>
            <person name="Bruns T."/>
            <person name="Baldrian P."/>
            <person name="Vilgalys R."/>
            <person name="Henrissat B."/>
            <person name="Grigoriev I.V."/>
            <person name="Hibbett D."/>
            <person name="Nagy L.G."/>
            <person name="Martin F.M."/>
        </authorList>
    </citation>
    <scope>NUCLEOTIDE SEQUENCE</scope>
    <source>
        <strain evidence="3">BED1</strain>
    </source>
</reference>
<dbReference type="InterPro" id="IPR040258">
    <property type="entry name" value="Spt16"/>
</dbReference>
<protein>
    <recommendedName>
        <fullName evidence="1">FACT complex subunit</fullName>
    </recommendedName>
</protein>
<keyword evidence="1" id="KW-0158">Chromosome</keyword>
<name>A0AAD4BHE7_BOLED</name>
<keyword evidence="5" id="KW-1185">Reference proteome</keyword>
<dbReference type="Proteomes" id="UP001194468">
    <property type="component" value="Unassembled WGS sequence"/>
</dbReference>
<accession>A0AAD4BHE7</accession>
<dbReference type="Gene3D" id="2.30.29.150">
    <property type="match status" value="1"/>
</dbReference>
<sequence length="131" mass="15073">MGSQKIDVLFGSVRHLFFQPCDKELLVIVHIHLKAPIKIGKQKAHDTQFLREASDVQLDATGKTKVQICDEDEIEMEQQERRWRQLLNKVFKLFAERIVEAASTSTVEVDIPFRELSFEDVPLGPMTRPTP</sequence>